<evidence type="ECO:0000256" key="1">
    <source>
        <dbReference type="ARBA" id="ARBA00023125"/>
    </source>
</evidence>
<dbReference type="GO" id="GO:0003677">
    <property type="term" value="F:DNA binding"/>
    <property type="evidence" value="ECO:0007669"/>
    <property type="project" value="UniProtKB-UniRule"/>
</dbReference>
<proteinExistence type="predicted"/>
<dbReference type="Pfam" id="PF00440">
    <property type="entry name" value="TetR_N"/>
    <property type="match status" value="1"/>
</dbReference>
<dbReference type="Gene3D" id="1.10.357.10">
    <property type="entry name" value="Tetracycline Repressor, domain 2"/>
    <property type="match status" value="1"/>
</dbReference>
<feature type="DNA-binding region" description="H-T-H motif" evidence="2">
    <location>
        <begin position="42"/>
        <end position="61"/>
    </location>
</feature>
<dbReference type="EMBL" id="JAMZFT010000002">
    <property type="protein sequence ID" value="MCP1337256.1"/>
    <property type="molecule type" value="Genomic_DNA"/>
</dbReference>
<dbReference type="PANTHER" id="PTHR43479:SF11">
    <property type="entry name" value="ACREF_ENVCD OPERON REPRESSOR-RELATED"/>
    <property type="match status" value="1"/>
</dbReference>
<evidence type="ECO:0000313" key="5">
    <source>
        <dbReference type="Proteomes" id="UP001055804"/>
    </source>
</evidence>
<dbReference type="InterPro" id="IPR036271">
    <property type="entry name" value="Tet_transcr_reg_TetR-rel_C_sf"/>
</dbReference>
<dbReference type="InterPro" id="IPR009057">
    <property type="entry name" value="Homeodomain-like_sf"/>
</dbReference>
<gene>
    <name evidence="4" type="ORF">NJQ99_12615</name>
</gene>
<comment type="caution">
    <text evidence="4">The sequence shown here is derived from an EMBL/GenBank/DDBJ whole genome shotgun (WGS) entry which is preliminary data.</text>
</comment>
<dbReference type="RefSeq" id="WP_269333185.1">
    <property type="nucleotide sequence ID" value="NZ_JAMZFT010000002.1"/>
</dbReference>
<dbReference type="PANTHER" id="PTHR43479">
    <property type="entry name" value="ACREF/ENVCD OPERON REPRESSOR-RELATED"/>
    <property type="match status" value="1"/>
</dbReference>
<dbReference type="SUPFAM" id="SSF48498">
    <property type="entry name" value="Tetracyclin repressor-like, C-terminal domain"/>
    <property type="match status" value="1"/>
</dbReference>
<dbReference type="AlphaFoldDB" id="A0A9J6PHG7"/>
<dbReference type="PRINTS" id="PR00455">
    <property type="entry name" value="HTHTETR"/>
</dbReference>
<dbReference type="Proteomes" id="UP001055804">
    <property type="component" value="Unassembled WGS sequence"/>
</dbReference>
<name>A0A9J6PHG7_9PROT</name>
<evidence type="ECO:0000313" key="4">
    <source>
        <dbReference type="EMBL" id="MCP1337256.1"/>
    </source>
</evidence>
<protein>
    <submittedName>
        <fullName evidence="4">TetR/AcrR family transcriptional regulator</fullName>
    </submittedName>
</protein>
<evidence type="ECO:0000259" key="3">
    <source>
        <dbReference type="PROSITE" id="PS50977"/>
    </source>
</evidence>
<feature type="domain" description="HTH tetR-type" evidence="3">
    <location>
        <begin position="19"/>
        <end position="79"/>
    </location>
</feature>
<organism evidence="4 5">
    <name type="scientific">Futiania mangrovi</name>
    <dbReference type="NCBI Taxonomy" id="2959716"/>
    <lineage>
        <taxon>Bacteria</taxon>
        <taxon>Pseudomonadati</taxon>
        <taxon>Pseudomonadota</taxon>
        <taxon>Alphaproteobacteria</taxon>
        <taxon>Futianiales</taxon>
        <taxon>Futianiaceae</taxon>
        <taxon>Futiania</taxon>
    </lineage>
</organism>
<reference evidence="4" key="1">
    <citation type="submission" date="2022-06" db="EMBL/GenBank/DDBJ databases">
        <title>Isolation and Genomics of Futiania mangrovii gen. nov., sp. nov., a Rare and Metabolically-versatile member in the Class Alphaproteobacteria.</title>
        <authorList>
            <person name="Liu L."/>
            <person name="Huang W.-C."/>
            <person name="Pan J."/>
            <person name="Li J."/>
            <person name="Huang Y."/>
            <person name="Du H."/>
            <person name="Liu Y."/>
            <person name="Li M."/>
        </authorList>
    </citation>
    <scope>NUCLEOTIDE SEQUENCE</scope>
    <source>
        <strain evidence="4">FT118</strain>
    </source>
</reference>
<dbReference type="InterPro" id="IPR001647">
    <property type="entry name" value="HTH_TetR"/>
</dbReference>
<evidence type="ECO:0000256" key="2">
    <source>
        <dbReference type="PROSITE-ProRule" id="PRU00335"/>
    </source>
</evidence>
<keyword evidence="5" id="KW-1185">Reference proteome</keyword>
<dbReference type="PROSITE" id="PS50977">
    <property type="entry name" value="HTH_TETR_2"/>
    <property type="match status" value="1"/>
</dbReference>
<dbReference type="SUPFAM" id="SSF46689">
    <property type="entry name" value="Homeodomain-like"/>
    <property type="match status" value="1"/>
</dbReference>
<keyword evidence="1 2" id="KW-0238">DNA-binding</keyword>
<accession>A0A9J6PHG7</accession>
<dbReference type="InterPro" id="IPR050624">
    <property type="entry name" value="HTH-type_Tx_Regulator"/>
</dbReference>
<sequence>MQTSKPRRARRKTREEKARETYLRILEAAAQVVGEDGYADSSISKITQLAGIAQGTFYNYFETRQQVFDALLPYMGEQMVEYIRTAVPADVQGAARETARLRAFFTYLNAHPVFYRILYEAEVFAPAAHAKHFQILVDGYRGALERAVARGEIEGYDAEELEAIIYILLSARAYLAMRYVRRADDGRSTVPEHVITAYEKLMTRGLYGKPDHA</sequence>